<protein>
    <recommendedName>
        <fullName evidence="2">Protein DPCD</fullName>
    </recommendedName>
</protein>
<comment type="caution">
    <text evidence="3">The sequence shown here is derived from an EMBL/GenBank/DDBJ whole genome shotgun (WGS) entry which is preliminary data.</text>
</comment>
<evidence type="ECO:0000313" key="3">
    <source>
        <dbReference type="EMBL" id="KAK3758085.1"/>
    </source>
</evidence>
<dbReference type="InterPro" id="IPR026224">
    <property type="entry name" value="DPCD"/>
</dbReference>
<reference evidence="3" key="1">
    <citation type="journal article" date="2023" name="G3 (Bethesda)">
        <title>A reference genome for the long-term kleptoplast-retaining sea slug Elysia crispata morphotype clarki.</title>
        <authorList>
            <person name="Eastman K.E."/>
            <person name="Pendleton A.L."/>
            <person name="Shaikh M.A."/>
            <person name="Suttiyut T."/>
            <person name="Ogas R."/>
            <person name="Tomko P."/>
            <person name="Gavelis G."/>
            <person name="Widhalm J.R."/>
            <person name="Wisecaver J.H."/>
        </authorList>
    </citation>
    <scope>NUCLEOTIDE SEQUENCE</scope>
    <source>
        <strain evidence="3">ECLA1</strain>
    </source>
</reference>
<dbReference type="EMBL" id="JAWDGP010005301">
    <property type="protein sequence ID" value="KAK3758085.1"/>
    <property type="molecule type" value="Genomic_DNA"/>
</dbReference>
<evidence type="ECO:0000313" key="4">
    <source>
        <dbReference type="Proteomes" id="UP001283361"/>
    </source>
</evidence>
<sequence length="200" mass="23167">MAELWLEKLQSAQKTCLIQDGRRKIHFTFAEGTEMAEEYDTKTGDLLVRKWRKKGTLGGAGRWEIEVGEQSAPINLEMEGLMESNINPIFVRKDTQTHFQWRIRNLPYPIDNYKIVAKPEERQIIISTLNKKYYKKFNVPDLERCQLGIDQSAIEFAHANNTLIISYKKPSAVIEVEKRFQQELKKMKASKDGDVDCTPS</sequence>
<organism evidence="3 4">
    <name type="scientific">Elysia crispata</name>
    <name type="common">lettuce slug</name>
    <dbReference type="NCBI Taxonomy" id="231223"/>
    <lineage>
        <taxon>Eukaryota</taxon>
        <taxon>Metazoa</taxon>
        <taxon>Spiralia</taxon>
        <taxon>Lophotrochozoa</taxon>
        <taxon>Mollusca</taxon>
        <taxon>Gastropoda</taxon>
        <taxon>Heterobranchia</taxon>
        <taxon>Euthyneura</taxon>
        <taxon>Panpulmonata</taxon>
        <taxon>Sacoglossa</taxon>
        <taxon>Placobranchoidea</taxon>
        <taxon>Plakobranchidae</taxon>
        <taxon>Elysia</taxon>
    </lineage>
</organism>
<evidence type="ECO:0000256" key="1">
    <source>
        <dbReference type="ARBA" id="ARBA00010597"/>
    </source>
</evidence>
<dbReference type="PANTHER" id="PTHR31921">
    <property type="entry name" value="PROTEIN DPCD"/>
    <property type="match status" value="1"/>
</dbReference>
<accession>A0AAE1D603</accession>
<comment type="similarity">
    <text evidence="1">Belongs to the DPCD family.</text>
</comment>
<name>A0AAE1D603_9GAST</name>
<evidence type="ECO:0000256" key="2">
    <source>
        <dbReference type="ARBA" id="ARBA00020330"/>
    </source>
</evidence>
<keyword evidence="4" id="KW-1185">Reference proteome</keyword>
<dbReference type="Proteomes" id="UP001283361">
    <property type="component" value="Unassembled WGS sequence"/>
</dbReference>
<dbReference type="PANTHER" id="PTHR31921:SF1">
    <property type="entry name" value="PROTEIN DPCD"/>
    <property type="match status" value="1"/>
</dbReference>
<dbReference type="AlphaFoldDB" id="A0AAE1D603"/>
<dbReference type="PRINTS" id="PR02065">
    <property type="entry name" value="PROTEINDPCD"/>
</dbReference>
<proteinExistence type="inferred from homology"/>
<gene>
    <name evidence="3" type="ORF">RRG08_006660</name>
</gene>
<dbReference type="Pfam" id="PF14913">
    <property type="entry name" value="DPCD"/>
    <property type="match status" value="1"/>
</dbReference>